<comment type="caution">
    <text evidence="3">The sequence shown here is derived from an EMBL/GenBank/DDBJ whole genome shotgun (WGS) entry which is preliminary data.</text>
</comment>
<evidence type="ECO:0000259" key="2">
    <source>
        <dbReference type="Pfam" id="PF20598"/>
    </source>
</evidence>
<name>A0AAN8ERH2_TRICO</name>
<dbReference type="AlphaFoldDB" id="A0AAN8ERH2"/>
<dbReference type="Gene3D" id="2.60.40.3330">
    <property type="match status" value="1"/>
</dbReference>
<protein>
    <recommendedName>
        <fullName evidence="2">DUF6795 domain-containing protein</fullName>
    </recommendedName>
</protein>
<feature type="signal peptide" evidence="1">
    <location>
        <begin position="1"/>
        <end position="19"/>
    </location>
</feature>
<evidence type="ECO:0000313" key="4">
    <source>
        <dbReference type="Proteomes" id="UP001331761"/>
    </source>
</evidence>
<keyword evidence="4" id="KW-1185">Reference proteome</keyword>
<evidence type="ECO:0000313" key="3">
    <source>
        <dbReference type="EMBL" id="KAK5965430.1"/>
    </source>
</evidence>
<dbReference type="Pfam" id="PF20598">
    <property type="entry name" value="DUF6795"/>
    <property type="match status" value="1"/>
</dbReference>
<dbReference type="Proteomes" id="UP001331761">
    <property type="component" value="Unassembled WGS sequence"/>
</dbReference>
<dbReference type="EMBL" id="WIXE01024634">
    <property type="protein sequence ID" value="KAK5965430.1"/>
    <property type="molecule type" value="Genomic_DNA"/>
</dbReference>
<dbReference type="InterPro" id="IPR038479">
    <property type="entry name" value="Transthyretin-like_sf"/>
</dbReference>
<reference evidence="3 4" key="1">
    <citation type="submission" date="2019-10" db="EMBL/GenBank/DDBJ databases">
        <title>Assembly and Annotation for the nematode Trichostrongylus colubriformis.</title>
        <authorList>
            <person name="Martin J."/>
        </authorList>
    </citation>
    <scope>NUCLEOTIDE SEQUENCE [LARGE SCALE GENOMIC DNA]</scope>
    <source>
        <strain evidence="3">G859</strain>
        <tissue evidence="3">Whole worm</tissue>
    </source>
</reference>
<feature type="domain" description="DUF6795" evidence="2">
    <location>
        <begin position="27"/>
        <end position="105"/>
    </location>
</feature>
<dbReference type="InterPro" id="IPR046474">
    <property type="entry name" value="DUF6795"/>
</dbReference>
<accession>A0AAN8ERH2</accession>
<keyword evidence="1" id="KW-0732">Signal</keyword>
<evidence type="ECO:0000256" key="1">
    <source>
        <dbReference type="SAM" id="SignalP"/>
    </source>
</evidence>
<sequence length="111" mass="12781">MNFPFFVALMVLQPWLCNQKFIPIISVVGKILCQGKPAKDIDVSIDLFSPSHAQTKTDGKGVFHLKAYSDLNHRKFWSRISIRHKCYANEEDKEVSIQYYTESDASDRTLI</sequence>
<proteinExistence type="predicted"/>
<organism evidence="3 4">
    <name type="scientific">Trichostrongylus colubriformis</name>
    <name type="common">Black scour worm</name>
    <dbReference type="NCBI Taxonomy" id="6319"/>
    <lineage>
        <taxon>Eukaryota</taxon>
        <taxon>Metazoa</taxon>
        <taxon>Ecdysozoa</taxon>
        <taxon>Nematoda</taxon>
        <taxon>Chromadorea</taxon>
        <taxon>Rhabditida</taxon>
        <taxon>Rhabditina</taxon>
        <taxon>Rhabditomorpha</taxon>
        <taxon>Strongyloidea</taxon>
        <taxon>Trichostrongylidae</taxon>
        <taxon>Trichostrongylus</taxon>
    </lineage>
</organism>
<feature type="chain" id="PRO_5043049656" description="DUF6795 domain-containing protein" evidence="1">
    <location>
        <begin position="20"/>
        <end position="111"/>
    </location>
</feature>
<gene>
    <name evidence="3" type="ORF">GCK32_001441</name>
</gene>